<organism evidence="1 2">
    <name type="scientific">Crenothrix polyspora</name>
    <dbReference type="NCBI Taxonomy" id="360316"/>
    <lineage>
        <taxon>Bacteria</taxon>
        <taxon>Pseudomonadati</taxon>
        <taxon>Pseudomonadota</taxon>
        <taxon>Gammaproteobacteria</taxon>
        <taxon>Methylococcales</taxon>
        <taxon>Crenotrichaceae</taxon>
        <taxon>Crenothrix</taxon>
    </lineage>
</organism>
<name>A0A1R4H978_9GAMM</name>
<dbReference type="RefSeq" id="WP_245807946.1">
    <property type="nucleotide sequence ID" value="NZ_FUKI01000105.1"/>
</dbReference>
<dbReference type="Pfam" id="PF12094">
    <property type="entry name" value="DUF3570"/>
    <property type="match status" value="1"/>
</dbReference>
<keyword evidence="2" id="KW-1185">Reference proteome</keyword>
<protein>
    <recommendedName>
        <fullName evidence="3">DUF3570 domain-containing protein</fullName>
    </recommendedName>
</protein>
<dbReference type="EMBL" id="FUKI01000105">
    <property type="protein sequence ID" value="SJM92581.1"/>
    <property type="molecule type" value="Genomic_DNA"/>
</dbReference>
<gene>
    <name evidence="1" type="ORF">CRENPOLYSF1_300036</name>
</gene>
<accession>A0A1R4H978</accession>
<dbReference type="Proteomes" id="UP000195667">
    <property type="component" value="Unassembled WGS sequence"/>
</dbReference>
<dbReference type="InterPro" id="IPR021953">
    <property type="entry name" value="DUF3570"/>
</dbReference>
<evidence type="ECO:0000313" key="1">
    <source>
        <dbReference type="EMBL" id="SJM92581.1"/>
    </source>
</evidence>
<evidence type="ECO:0008006" key="3">
    <source>
        <dbReference type="Google" id="ProtNLM"/>
    </source>
</evidence>
<evidence type="ECO:0000313" key="2">
    <source>
        <dbReference type="Proteomes" id="UP000195667"/>
    </source>
</evidence>
<proteinExistence type="predicted"/>
<reference evidence="2" key="1">
    <citation type="submission" date="2017-02" db="EMBL/GenBank/DDBJ databases">
        <authorList>
            <person name="Daims H."/>
        </authorList>
    </citation>
    <scope>NUCLEOTIDE SEQUENCE [LARGE SCALE GENOMIC DNA]</scope>
</reference>
<dbReference type="AlphaFoldDB" id="A0A1R4H978"/>
<sequence length="878" mass="96034">MEIVRKAVDVAVTRLSITKTKSVRSTSASLQALTAAALALPGLIAPPVFAADEEVSFQYSHYQEGKRQLFDSKSTLNPIEVDSLQGSAKIKLADRIRFAFNYTQDTWSGATPITTAPLARNGNRWKGETINTGASPLIQATPGVFDKNFNPLKTDNPGDPSANVIGKDTRLAHTLSYASPETRKQGDFKLSYDFDNAALDIGGGISIENDYESRFGNLAGRWDFNKKHTSVSAGVSYTNSHTQALLDHAAYDYYHYKPFPFKDQIQNTSDGGHTLSGDREDWATHVGLTQIINKHALINIGLGYTYSSGFMENPYKAVTFIFVDPNSDNQHRLDKNLNGNYAALFEQRPNERNQWTPSLSYVQHIAPLDAALHVDYRFSSDDWGINAHTFELTWGQPLGDGWTITPKFRYYSQSAADFYQPVFLSKQGLPGSHALGADGLDTAKKYNALNPRSLPSNYSSDQRLSGYGALSGGVTLSKQFAKGVNFEVGFEYYSHAGALKLDGGGEGAYADFNYYMANAGMKVNLDSLATSLGESNHHAKHHQHTTHQHAAPAGVMFDHVLHNAGDVMVGYRYMYSDQSGNILHGNSIAKDSAIIQHGCANNTCSSAPSYMTMHMHMLDLMFAPSDWLTLMLMPQFVDMNMSTRELNGAPEDPNAHSHSGGHNTGGVGDTGLYAISNLFNKQGHQINLSLGISAPTGDVGIKLRDTHGLGGLFIHYGMQLGSGTWDFKPALTYTGALNNWSWGAQASGTKRLESKNASGFAFGDIFQATAWSGYNLTPWLSASVRGVYTVQGKVKGEFNNAHFGDSAEERPWGGSQDYTGNYGGRFWDVGFGLSAVVPNGDLQGNRLSFEWLQPVEDDVNGYQVERDGALSASWNYMF</sequence>